<evidence type="ECO:0000256" key="1">
    <source>
        <dbReference type="ARBA" id="ARBA00023015"/>
    </source>
</evidence>
<dbReference type="Gene3D" id="1.10.10.10">
    <property type="entry name" value="Winged helix-like DNA-binding domain superfamily/Winged helix DNA-binding domain"/>
    <property type="match status" value="1"/>
</dbReference>
<dbReference type="RefSeq" id="WP_144815670.1">
    <property type="nucleotide sequence ID" value="NZ_VLKP01000009.1"/>
</dbReference>
<dbReference type="CDD" id="cd00090">
    <property type="entry name" value="HTH_ARSR"/>
    <property type="match status" value="1"/>
</dbReference>
<dbReference type="NCBIfam" id="NF033788">
    <property type="entry name" value="HTH_metalloreg"/>
    <property type="match status" value="1"/>
</dbReference>
<dbReference type="SMART" id="SM00418">
    <property type="entry name" value="HTH_ARSR"/>
    <property type="match status" value="1"/>
</dbReference>
<feature type="domain" description="Rhodanese" evidence="4">
    <location>
        <begin position="125"/>
        <end position="214"/>
    </location>
</feature>
<evidence type="ECO:0000256" key="2">
    <source>
        <dbReference type="ARBA" id="ARBA00023125"/>
    </source>
</evidence>
<comment type="caution">
    <text evidence="6">The sequence shown here is derived from an EMBL/GenBank/DDBJ whole genome shotgun (WGS) entry which is preliminary data.</text>
</comment>
<evidence type="ECO:0000259" key="5">
    <source>
        <dbReference type="PROSITE" id="PS50987"/>
    </source>
</evidence>
<dbReference type="PROSITE" id="PS50987">
    <property type="entry name" value="HTH_ARSR_2"/>
    <property type="match status" value="1"/>
</dbReference>
<dbReference type="PRINTS" id="PR00778">
    <property type="entry name" value="HTHARSR"/>
</dbReference>
<keyword evidence="3" id="KW-0804">Transcription</keyword>
<organism evidence="6 7">
    <name type="scientific">Aerolutibacter ruishenii</name>
    <dbReference type="NCBI Taxonomy" id="686800"/>
    <lineage>
        <taxon>Bacteria</taxon>
        <taxon>Pseudomonadati</taxon>
        <taxon>Pseudomonadota</taxon>
        <taxon>Gammaproteobacteria</taxon>
        <taxon>Lysobacterales</taxon>
        <taxon>Lysobacteraceae</taxon>
        <taxon>Aerolutibacter</taxon>
    </lineage>
</organism>
<proteinExistence type="predicted"/>
<dbReference type="InterPro" id="IPR051011">
    <property type="entry name" value="Metal_resp_trans_reg"/>
</dbReference>
<evidence type="ECO:0000256" key="3">
    <source>
        <dbReference type="ARBA" id="ARBA00023163"/>
    </source>
</evidence>
<reference evidence="6 7" key="1">
    <citation type="journal article" date="2015" name="Stand. Genomic Sci.">
        <title>Genomic Encyclopedia of Bacterial and Archaeal Type Strains, Phase III: the genomes of soil and plant-associated and newly described type strains.</title>
        <authorList>
            <person name="Whitman W.B."/>
            <person name="Woyke T."/>
            <person name="Klenk H.P."/>
            <person name="Zhou Y."/>
            <person name="Lilburn T.G."/>
            <person name="Beck B.J."/>
            <person name="De Vos P."/>
            <person name="Vandamme P."/>
            <person name="Eisen J.A."/>
            <person name="Garrity G."/>
            <person name="Hugenholtz P."/>
            <person name="Kyrpides N.C."/>
        </authorList>
    </citation>
    <scope>NUCLEOTIDE SEQUENCE [LARGE SCALE GENOMIC DNA]</scope>
    <source>
        <strain evidence="6 7">CGMCC 1.10136</strain>
    </source>
</reference>
<dbReference type="OrthoDB" id="9814704at2"/>
<dbReference type="SUPFAM" id="SSF46785">
    <property type="entry name" value="Winged helix' DNA-binding domain"/>
    <property type="match status" value="1"/>
</dbReference>
<dbReference type="PROSITE" id="PS50206">
    <property type="entry name" value="RHODANESE_3"/>
    <property type="match status" value="1"/>
</dbReference>
<dbReference type="PANTHER" id="PTHR43132">
    <property type="entry name" value="ARSENICAL RESISTANCE OPERON REPRESSOR ARSR-RELATED"/>
    <property type="match status" value="1"/>
</dbReference>
<dbReference type="Proteomes" id="UP000316471">
    <property type="component" value="Unassembled WGS sequence"/>
</dbReference>
<dbReference type="GO" id="GO:0003677">
    <property type="term" value="F:DNA binding"/>
    <property type="evidence" value="ECO:0007669"/>
    <property type="project" value="UniProtKB-KW"/>
</dbReference>
<dbReference type="Pfam" id="PF01022">
    <property type="entry name" value="HTH_5"/>
    <property type="match status" value="1"/>
</dbReference>
<dbReference type="AlphaFoldDB" id="A0A562LN62"/>
<keyword evidence="1" id="KW-0805">Transcription regulation</keyword>
<gene>
    <name evidence="6" type="ORF">IP93_02220</name>
</gene>
<accession>A0A562LN62</accession>
<sequence>MKTILYEQVSRIGKAISSPKRLELLELLVQGEKTVEKLADLAHIDVKLASAHLKALREARLVGTRRDGKYVHYRLTNDDVADLLVKVREVAEEHLIELRVALDQMSATANLLSSETRESLLAKARAGDVVVIDVRPSDEYASAHLPFARSMPLDELQKRIDELPPGKPVVAYCRGPYCVMSDAAVELLRNKGFSAHKISDGVGEWRATGLPLEC</sequence>
<name>A0A562LN62_9GAMM</name>
<dbReference type="InterPro" id="IPR036873">
    <property type="entry name" value="Rhodanese-like_dom_sf"/>
</dbReference>
<dbReference type="PANTHER" id="PTHR43132:SF8">
    <property type="entry name" value="HTH-TYPE TRANSCRIPTIONAL REGULATOR KMTR"/>
    <property type="match status" value="1"/>
</dbReference>
<dbReference type="InterPro" id="IPR001845">
    <property type="entry name" value="HTH_ArsR_DNA-bd_dom"/>
</dbReference>
<dbReference type="InterPro" id="IPR001763">
    <property type="entry name" value="Rhodanese-like_dom"/>
</dbReference>
<dbReference type="SUPFAM" id="SSF52821">
    <property type="entry name" value="Rhodanese/Cell cycle control phosphatase"/>
    <property type="match status" value="1"/>
</dbReference>
<dbReference type="SMART" id="SM00450">
    <property type="entry name" value="RHOD"/>
    <property type="match status" value="1"/>
</dbReference>
<dbReference type="GO" id="GO:0003700">
    <property type="term" value="F:DNA-binding transcription factor activity"/>
    <property type="evidence" value="ECO:0007669"/>
    <property type="project" value="InterPro"/>
</dbReference>
<keyword evidence="2" id="KW-0238">DNA-binding</keyword>
<dbReference type="Gene3D" id="3.40.250.10">
    <property type="entry name" value="Rhodanese-like domain"/>
    <property type="match status" value="1"/>
</dbReference>
<evidence type="ECO:0000259" key="4">
    <source>
        <dbReference type="PROSITE" id="PS50206"/>
    </source>
</evidence>
<feature type="domain" description="HTH arsR-type" evidence="5">
    <location>
        <begin position="1"/>
        <end position="95"/>
    </location>
</feature>
<dbReference type="InterPro" id="IPR036390">
    <property type="entry name" value="WH_DNA-bd_sf"/>
</dbReference>
<evidence type="ECO:0000313" key="7">
    <source>
        <dbReference type="Proteomes" id="UP000316471"/>
    </source>
</evidence>
<dbReference type="InterPro" id="IPR036388">
    <property type="entry name" value="WH-like_DNA-bd_sf"/>
</dbReference>
<dbReference type="EMBL" id="VLKP01000009">
    <property type="protein sequence ID" value="TWI09062.1"/>
    <property type="molecule type" value="Genomic_DNA"/>
</dbReference>
<dbReference type="Pfam" id="PF00581">
    <property type="entry name" value="Rhodanese"/>
    <property type="match status" value="1"/>
</dbReference>
<protein>
    <submittedName>
        <fullName evidence="6">ArsR family transcriptional regulator</fullName>
    </submittedName>
</protein>
<dbReference type="InterPro" id="IPR011991">
    <property type="entry name" value="ArsR-like_HTH"/>
</dbReference>
<keyword evidence="7" id="KW-1185">Reference proteome</keyword>
<evidence type="ECO:0000313" key="6">
    <source>
        <dbReference type="EMBL" id="TWI09062.1"/>
    </source>
</evidence>
<dbReference type="CDD" id="cd00158">
    <property type="entry name" value="RHOD"/>
    <property type="match status" value="1"/>
</dbReference>